<dbReference type="Gene3D" id="3.40.50.12440">
    <property type="match status" value="1"/>
</dbReference>
<sequence length="532" mass="60437">MSKLLDRFRYFKQKGDTFADGHGQVMHTNRDWEDSYRQRWQFDKIVRSTHGVNCTGSCSWKIYVKNGLVTWETQQTDYPRTRPDLPNHEPRGCPRGASYSWYLYSANRLKYPLVRKRLIELWREALSRHSDPVLAWESIMNDPQKCQSYKQVRGHGGFIRSNWKELNQLIAAANVWTIKTYGPDRVAGFSPIPAMSMVSYAAGTRYLSLLGGTCLSFYDWYCDLPPASPMTWGEQTDVPESADWYNSAYIIAWGSNVPQTRTPDAHFFTEVRYKGTKTIAITPDYSEVAKLCDQWLAPKQGTDSALAMAMGHVILKEFHLDNPSDYFLNYCRRYTDMPMLVLLDERADGSYVPGRMMRASDLVDGLGEANNPEWKTVAFNSTGELVAPNGSIGFRWGEKGKWNLEPVAAGVETELSLSLLGQHDDVAGVAFPYFGGNENPHFRSVRQEPVLVRQLPVKRLDLADGSERMVVSVYDLVLANYGLDRGLDDCHSANNYNDVKAYTPAWGEQITGVPRRHIETIAREFAETAHKT</sequence>
<dbReference type="PROSITE" id="PS51669">
    <property type="entry name" value="4FE4S_MOW_BIS_MGD"/>
    <property type="match status" value="1"/>
</dbReference>
<evidence type="ECO:0000313" key="9">
    <source>
        <dbReference type="EMBL" id="HAF3733744.1"/>
    </source>
</evidence>
<dbReference type="GO" id="GO:0051539">
    <property type="term" value="F:4 iron, 4 sulfur cluster binding"/>
    <property type="evidence" value="ECO:0007669"/>
    <property type="project" value="UniProtKB-KW"/>
</dbReference>
<proteinExistence type="predicted"/>
<dbReference type="Pfam" id="PF14710">
    <property type="entry name" value="Nitr_red_alph_N"/>
    <property type="match status" value="1"/>
</dbReference>
<dbReference type="InterPro" id="IPR006963">
    <property type="entry name" value="Mopterin_OxRdtase_4Fe-4S_dom"/>
</dbReference>
<comment type="cofactor">
    <cofactor evidence="1">
        <name>Mo-bis(molybdopterin guanine dinucleotide)</name>
        <dbReference type="ChEBI" id="CHEBI:60539"/>
    </cofactor>
</comment>
<feature type="domain" description="4Fe-4S Mo/W bis-MGD-type" evidence="8">
    <location>
        <begin position="43"/>
        <end position="107"/>
    </location>
</feature>
<dbReference type="InterPro" id="IPR006656">
    <property type="entry name" value="Mopterin_OxRdtase"/>
</dbReference>
<evidence type="ECO:0000256" key="5">
    <source>
        <dbReference type="ARBA" id="ARBA00022764"/>
    </source>
</evidence>
<feature type="non-terminal residue" evidence="9">
    <location>
        <position position="532"/>
    </location>
</feature>
<keyword evidence="2" id="KW-0004">4Fe-4S</keyword>
<keyword evidence="6" id="KW-0408">Iron</keyword>
<reference evidence="9" key="2">
    <citation type="submission" date="2020-02" db="EMBL/GenBank/DDBJ databases">
        <authorList>
            <consortium name="NCBI Pathogen Detection Project"/>
        </authorList>
    </citation>
    <scope>NUCLEOTIDE SEQUENCE</scope>
    <source>
        <strain evidence="9">CFIAFB20140113</strain>
    </source>
</reference>
<dbReference type="FunFam" id="4.10.1200.10:FF:000001">
    <property type="entry name" value="Respiratory nitrate reductase subunit alpha"/>
    <property type="match status" value="1"/>
</dbReference>
<protein>
    <submittedName>
        <fullName evidence="9">Nitrate reductase subunit alpha</fullName>
    </submittedName>
</protein>
<keyword evidence="5" id="KW-0574">Periplasm</keyword>
<organism evidence="9">
    <name type="scientific">Salmonella enterica</name>
    <name type="common">Salmonella choleraesuis</name>
    <dbReference type="NCBI Taxonomy" id="28901"/>
    <lineage>
        <taxon>Bacteria</taxon>
        <taxon>Pseudomonadati</taxon>
        <taxon>Pseudomonadota</taxon>
        <taxon>Gammaproteobacteria</taxon>
        <taxon>Enterobacterales</taxon>
        <taxon>Enterobacteriaceae</taxon>
        <taxon>Salmonella</taxon>
    </lineage>
</organism>
<dbReference type="GO" id="GO:0046872">
    <property type="term" value="F:metal ion binding"/>
    <property type="evidence" value="ECO:0007669"/>
    <property type="project" value="UniProtKB-KW"/>
</dbReference>
<evidence type="ECO:0000256" key="7">
    <source>
        <dbReference type="ARBA" id="ARBA00023014"/>
    </source>
</evidence>
<dbReference type="Gene3D" id="4.10.1200.10">
    <property type="entry name" value="nitrate reductase tail"/>
    <property type="match status" value="1"/>
</dbReference>
<dbReference type="InterPro" id="IPR028189">
    <property type="entry name" value="Nitr_red_alph_N"/>
</dbReference>
<dbReference type="EMBL" id="DAAVAT010000033">
    <property type="protein sequence ID" value="HAF3733744.1"/>
    <property type="molecule type" value="Genomic_DNA"/>
</dbReference>
<accession>A0A746HD11</accession>
<gene>
    <name evidence="9" type="ORF">G8D44_004426</name>
</gene>
<keyword evidence="4" id="KW-0479">Metal-binding</keyword>
<evidence type="ECO:0000256" key="3">
    <source>
        <dbReference type="ARBA" id="ARBA00022505"/>
    </source>
</evidence>
<evidence type="ECO:0000256" key="4">
    <source>
        <dbReference type="ARBA" id="ARBA00022723"/>
    </source>
</evidence>
<dbReference type="PANTHER" id="PTHR43105">
    <property type="entry name" value="RESPIRATORY NITRATE REDUCTASE"/>
    <property type="match status" value="1"/>
</dbReference>
<dbReference type="InterPro" id="IPR050123">
    <property type="entry name" value="Prok_molybdopt-oxidoreductase"/>
</dbReference>
<dbReference type="AlphaFoldDB" id="A0A746HD11"/>
<name>A0A746HD11_SALER</name>
<reference evidence="9" key="1">
    <citation type="journal article" date="2018" name="Genome Biol.">
        <title>SKESA: strategic k-mer extension for scrupulous assemblies.</title>
        <authorList>
            <person name="Souvorov A."/>
            <person name="Agarwala R."/>
            <person name="Lipman D.J."/>
        </authorList>
    </citation>
    <scope>NUCLEOTIDE SEQUENCE</scope>
    <source>
        <strain evidence="9">CFIAFB20140113</strain>
    </source>
</reference>
<dbReference type="GO" id="GO:0016491">
    <property type="term" value="F:oxidoreductase activity"/>
    <property type="evidence" value="ECO:0007669"/>
    <property type="project" value="InterPro"/>
</dbReference>
<evidence type="ECO:0000259" key="8">
    <source>
        <dbReference type="PROSITE" id="PS51669"/>
    </source>
</evidence>
<dbReference type="InterPro" id="IPR027467">
    <property type="entry name" value="MopterinOxRdtase_cofactor_BS"/>
</dbReference>
<dbReference type="PANTHER" id="PTHR43105:SF2">
    <property type="entry name" value="RESPIRATORY NITRATE REDUCTASE 2 ALPHA CHAIN"/>
    <property type="match status" value="1"/>
</dbReference>
<dbReference type="SUPFAM" id="SSF53706">
    <property type="entry name" value="Formate dehydrogenase/DMSO reductase, domains 1-3"/>
    <property type="match status" value="1"/>
</dbReference>
<dbReference type="SMART" id="SM00926">
    <property type="entry name" value="Molybdop_Fe4S4"/>
    <property type="match status" value="1"/>
</dbReference>
<comment type="caution">
    <text evidence="9">The sequence shown here is derived from an EMBL/GenBank/DDBJ whole genome shotgun (WGS) entry which is preliminary data.</text>
</comment>
<keyword evidence="7" id="KW-0411">Iron-sulfur</keyword>
<keyword evidence="3" id="KW-0500">Molybdenum</keyword>
<evidence type="ECO:0000256" key="1">
    <source>
        <dbReference type="ARBA" id="ARBA00001942"/>
    </source>
</evidence>
<evidence type="ECO:0000256" key="2">
    <source>
        <dbReference type="ARBA" id="ARBA00022485"/>
    </source>
</evidence>
<dbReference type="GO" id="GO:0016020">
    <property type="term" value="C:membrane"/>
    <property type="evidence" value="ECO:0007669"/>
    <property type="project" value="TreeGrafter"/>
</dbReference>
<dbReference type="InterPro" id="IPR044906">
    <property type="entry name" value="Nitr_red_alph_N_sf"/>
</dbReference>
<evidence type="ECO:0000256" key="6">
    <source>
        <dbReference type="ARBA" id="ARBA00023004"/>
    </source>
</evidence>
<dbReference type="Pfam" id="PF00384">
    <property type="entry name" value="Molybdopterin"/>
    <property type="match status" value="1"/>
</dbReference>
<dbReference type="PROSITE" id="PS00551">
    <property type="entry name" value="MOLYBDOPTERIN_PROK_1"/>
    <property type="match status" value="1"/>
</dbReference>